<dbReference type="SUPFAM" id="SSF158682">
    <property type="entry name" value="TerB-like"/>
    <property type="match status" value="1"/>
</dbReference>
<dbReference type="InterPro" id="IPR029024">
    <property type="entry name" value="TerB-like"/>
</dbReference>
<gene>
    <name evidence="1" type="ORF">H9982_01455</name>
</gene>
<reference evidence="1" key="2">
    <citation type="submission" date="2021-04" db="EMBL/GenBank/DDBJ databases">
        <authorList>
            <person name="Gilroy R."/>
        </authorList>
    </citation>
    <scope>NUCLEOTIDE SEQUENCE</scope>
    <source>
        <strain evidence="1">ChiHjej12B11-16260</strain>
    </source>
</reference>
<evidence type="ECO:0000313" key="1">
    <source>
        <dbReference type="EMBL" id="HIX44865.1"/>
    </source>
</evidence>
<sequence>MNGQYVKYALKLIIDLIKVDKKIHRDEIEWIEDFARQRGLSPDDLQDVHNISLAEAVAQLQSLDAESRHEIISWVEQAASIDNDIDINERIILASIRLTLGEETRNRIQLISVDSDKIDRYDRQLVYLEQENCPGICKQIEENYDFLRQWLSDSKIDFFFFPHFIRQYTSINPFIEDTTRLLFPTFTPSADSQATAFLRHCRTSDFCAYLHRQMGEKTDAFKFKAFYLLKIQEENTGDNNKSNFICIEASESPMQDIFLLVKNLLLAPPFSTIPYEGCYRTLFTMLSEQTKTNSRLLLIDDNFYLPEIDNCRVEITGAERKTLFTLFLLHAGTGISNEAFASMTAEDNLGREVVTLYKYFAKGKYNQRLDNNLSSGNEPDVIVNLRDIGKRISHIGFIKKAFTRISKLKNPEYYYPVNQKGQYAYKINLPSPQIQGIYFAKAQQPEMLTIAFFR</sequence>
<dbReference type="Gene3D" id="1.10.3680.10">
    <property type="entry name" value="TerB-like"/>
    <property type="match status" value="1"/>
</dbReference>
<name>A0A9D1VQT2_9BACT</name>
<evidence type="ECO:0000313" key="2">
    <source>
        <dbReference type="Proteomes" id="UP000824246"/>
    </source>
</evidence>
<dbReference type="EMBL" id="DXFB01000035">
    <property type="protein sequence ID" value="HIX44865.1"/>
    <property type="molecule type" value="Genomic_DNA"/>
</dbReference>
<protein>
    <submittedName>
        <fullName evidence="1">Uncharacterized protein</fullName>
    </submittedName>
</protein>
<reference evidence="1" key="1">
    <citation type="journal article" date="2021" name="PeerJ">
        <title>Extensive microbial diversity within the chicken gut microbiome revealed by metagenomics and culture.</title>
        <authorList>
            <person name="Gilroy R."/>
            <person name="Ravi A."/>
            <person name="Getino M."/>
            <person name="Pursley I."/>
            <person name="Horton D.L."/>
            <person name="Alikhan N.F."/>
            <person name="Baker D."/>
            <person name="Gharbi K."/>
            <person name="Hall N."/>
            <person name="Watson M."/>
            <person name="Adriaenssens E.M."/>
            <person name="Foster-Nyarko E."/>
            <person name="Jarju S."/>
            <person name="Secka A."/>
            <person name="Antonio M."/>
            <person name="Oren A."/>
            <person name="Chaudhuri R.R."/>
            <person name="La Ragione R."/>
            <person name="Hildebrand F."/>
            <person name="Pallen M.J."/>
        </authorList>
    </citation>
    <scope>NUCLEOTIDE SEQUENCE</scope>
    <source>
        <strain evidence="1">ChiHjej12B11-16260</strain>
    </source>
</reference>
<proteinExistence type="predicted"/>
<comment type="caution">
    <text evidence="1">The sequence shown here is derived from an EMBL/GenBank/DDBJ whole genome shotgun (WGS) entry which is preliminary data.</text>
</comment>
<dbReference type="Proteomes" id="UP000824246">
    <property type="component" value="Unassembled WGS sequence"/>
</dbReference>
<dbReference type="AlphaFoldDB" id="A0A9D1VQT2"/>
<organism evidence="1 2">
    <name type="scientific">Candidatus Barnesiella excrementipullorum</name>
    <dbReference type="NCBI Taxonomy" id="2838479"/>
    <lineage>
        <taxon>Bacteria</taxon>
        <taxon>Pseudomonadati</taxon>
        <taxon>Bacteroidota</taxon>
        <taxon>Bacteroidia</taxon>
        <taxon>Bacteroidales</taxon>
        <taxon>Barnesiellaceae</taxon>
        <taxon>Barnesiella</taxon>
    </lineage>
</organism>
<accession>A0A9D1VQT2</accession>